<gene>
    <name evidence="5" type="primary">Contig13865.g14796</name>
    <name evidence="5" type="ORF">STYLEM_598</name>
</gene>
<evidence type="ECO:0000313" key="5">
    <source>
        <dbReference type="EMBL" id="CDW71651.1"/>
    </source>
</evidence>
<feature type="repeat" description="RCC1" evidence="2">
    <location>
        <begin position="270"/>
        <end position="323"/>
    </location>
</feature>
<dbReference type="InterPro" id="IPR051709">
    <property type="entry name" value="Ub-ligase/GTPase-reg"/>
</dbReference>
<evidence type="ECO:0000256" key="1">
    <source>
        <dbReference type="ARBA" id="ARBA00022737"/>
    </source>
</evidence>
<dbReference type="AlphaFoldDB" id="A0A077ZT59"/>
<feature type="compositionally biased region" description="Low complexity" evidence="3">
    <location>
        <begin position="843"/>
        <end position="853"/>
    </location>
</feature>
<keyword evidence="6" id="KW-1185">Reference proteome</keyword>
<feature type="domain" description="BTB" evidence="4">
    <location>
        <begin position="945"/>
        <end position="1012"/>
    </location>
</feature>
<evidence type="ECO:0000256" key="2">
    <source>
        <dbReference type="PROSITE-ProRule" id="PRU00235"/>
    </source>
</evidence>
<dbReference type="OrthoDB" id="308432at2759"/>
<feature type="repeat" description="RCC1" evidence="2">
    <location>
        <begin position="38"/>
        <end position="85"/>
    </location>
</feature>
<proteinExistence type="predicted"/>
<keyword evidence="1" id="KW-0677">Repeat</keyword>
<accession>A0A077ZT59</accession>
<feature type="compositionally biased region" description="Basic and acidic residues" evidence="3">
    <location>
        <begin position="762"/>
        <end position="772"/>
    </location>
</feature>
<protein>
    <submittedName>
        <fullName evidence="5">E3 ubiquitin-protein ligase herc2</fullName>
    </submittedName>
</protein>
<feature type="repeat" description="RCC1" evidence="2">
    <location>
        <begin position="210"/>
        <end position="269"/>
    </location>
</feature>
<dbReference type="PANTHER" id="PTHR45622">
    <property type="entry name" value="UBIQUITIN-PROTEIN LIGASE E3A-RELATED"/>
    <property type="match status" value="1"/>
</dbReference>
<feature type="repeat" description="RCC1" evidence="2">
    <location>
        <begin position="324"/>
        <end position="385"/>
    </location>
</feature>
<dbReference type="PRINTS" id="PR00633">
    <property type="entry name" value="RCCNDNSATION"/>
</dbReference>
<dbReference type="GO" id="GO:0005737">
    <property type="term" value="C:cytoplasm"/>
    <property type="evidence" value="ECO:0007669"/>
    <property type="project" value="TreeGrafter"/>
</dbReference>
<dbReference type="EMBL" id="CCKQ01000571">
    <property type="protein sequence ID" value="CDW71651.1"/>
    <property type="molecule type" value="Genomic_DNA"/>
</dbReference>
<dbReference type="PROSITE" id="PS50097">
    <property type="entry name" value="BTB"/>
    <property type="match status" value="2"/>
</dbReference>
<feature type="region of interest" description="Disordered" evidence="3">
    <location>
        <begin position="839"/>
        <end position="916"/>
    </location>
</feature>
<feature type="repeat" description="RCC1" evidence="2">
    <location>
        <begin position="86"/>
        <end position="147"/>
    </location>
</feature>
<evidence type="ECO:0000259" key="4">
    <source>
        <dbReference type="PROSITE" id="PS50097"/>
    </source>
</evidence>
<feature type="compositionally biased region" description="Basic and acidic residues" evidence="3">
    <location>
        <begin position="860"/>
        <end position="874"/>
    </location>
</feature>
<dbReference type="Proteomes" id="UP000039865">
    <property type="component" value="Unassembled WGS sequence"/>
</dbReference>
<dbReference type="Gene3D" id="1.25.40.420">
    <property type="match status" value="1"/>
</dbReference>
<feature type="domain" description="BTB" evidence="4">
    <location>
        <begin position="632"/>
        <end position="696"/>
    </location>
</feature>
<feature type="region of interest" description="Disordered" evidence="3">
    <location>
        <begin position="754"/>
        <end position="793"/>
    </location>
</feature>
<dbReference type="CDD" id="cd14733">
    <property type="entry name" value="BACK"/>
    <property type="match status" value="1"/>
</dbReference>
<feature type="compositionally biased region" description="Acidic residues" evidence="3">
    <location>
        <begin position="590"/>
        <end position="603"/>
    </location>
</feature>
<feature type="repeat" description="RCC1" evidence="2">
    <location>
        <begin position="148"/>
        <end position="209"/>
    </location>
</feature>
<dbReference type="Pfam" id="PF07707">
    <property type="entry name" value="BACK"/>
    <property type="match status" value="1"/>
</dbReference>
<feature type="compositionally biased region" description="Polar residues" evidence="3">
    <location>
        <begin position="894"/>
        <end position="916"/>
    </location>
</feature>
<dbReference type="InterPro" id="IPR011705">
    <property type="entry name" value="BACK"/>
</dbReference>
<organism evidence="5 6">
    <name type="scientific">Stylonychia lemnae</name>
    <name type="common">Ciliate</name>
    <dbReference type="NCBI Taxonomy" id="5949"/>
    <lineage>
        <taxon>Eukaryota</taxon>
        <taxon>Sar</taxon>
        <taxon>Alveolata</taxon>
        <taxon>Ciliophora</taxon>
        <taxon>Intramacronucleata</taxon>
        <taxon>Spirotrichea</taxon>
        <taxon>Stichotrichia</taxon>
        <taxon>Sporadotrichida</taxon>
        <taxon>Oxytrichidae</taxon>
        <taxon>Stylonychinae</taxon>
        <taxon>Stylonychia</taxon>
    </lineage>
</organism>
<dbReference type="SUPFAM" id="SSF50985">
    <property type="entry name" value="RCC1/BLIP-II"/>
    <property type="match status" value="2"/>
</dbReference>
<dbReference type="Pfam" id="PF00651">
    <property type="entry name" value="BTB"/>
    <property type="match status" value="2"/>
</dbReference>
<feature type="region of interest" description="Disordered" evidence="3">
    <location>
        <begin position="429"/>
        <end position="449"/>
    </location>
</feature>
<evidence type="ECO:0000256" key="3">
    <source>
        <dbReference type="SAM" id="MobiDB-lite"/>
    </source>
</evidence>
<dbReference type="InterPro" id="IPR000210">
    <property type="entry name" value="BTB/POZ_dom"/>
</dbReference>
<feature type="region of interest" description="Disordered" evidence="3">
    <location>
        <begin position="556"/>
        <end position="605"/>
    </location>
</feature>
<dbReference type="InterPro" id="IPR000408">
    <property type="entry name" value="Reg_chr_condens"/>
</dbReference>
<sequence>MKSHFLSSTTGQKINPNNCKNDFDFYLKHYCWYQNEKGDVYTWGSGEMGQLGYNGKVISMMPKDREGYPFQVAGGDGHTVAVDIKGNVYSWGASACGQLGLASMKDLPTDVEGYPYQPTPRIVELLQNVKVIQIACGDAHTVALSQEGKLYSWGGGGCGQLGHPDTSAMPKDEDGCPYQPKPKLIVVLKALEVRQVACGKAHTVAVLANGHLYSWGAGACGQLGHPDTSSFPADEDGYPYQPIPRCALKQYKLIHASCGDVHTMVLTDQGEIYCFGGGSCGQLGFGNIAQMPLDVDSCPFMPVPKKAISLSCGDSHSMALSREGHVYAWGEATYGQLGLDDIRDLPKNSDNKPYQPFPQKVLSLLNKKIVAISCGETHTLALTEGGHLYSFGGNTCGQLGQYVKEQEKGRRKRSFEDIVFPKNSIDSNPYSFMSNSNDSPPDTPANERKNMGFDTSQQMTLQSMDDCNPLNSPPSLFTPQPQDYGIDSQCMQPRLIKSLMHRKIIKISSGGVHNICIVDPYPSSIMQDVYQSFMQSKYTDVIFKGFYTTFENNNMSSSMSSNHPSSSGINQQEHQNHSNQHNYGQNIEGSSDEDMKDDYDIENNDVLNSQNPQIVNDQYWREKEKTIVSTRINAHQCVISHKSPYFYQFFLDKQSQKPPNGQDESKLIVDFNGQVQYEAFRKIVDYIYLDDLNVLDAVADSTEMIEIIKLAKQYNLEALFKACEVHFKELMVQSFDCTNLIALKFSGNTNQTQQQKTVRKINKQDEPRDVRSSGRAVQQVSQSNTITTNKKNKKLQQKLNNMLQGLMFLPDGRVLIMDSDLYKQTIERSIVLDLFDGTSLNPQSTSSQTSTSSVMVPSFEEEKSQLPRIAKDNHQIQQQSKSKQNQANQRKKGNSSANDPYTNESLPGQNNNGAHTSLLQSDSIFEENIEGKKDFLSMLNSPDFSDITLIVDGHPIYSHQVVLASRSIYFEALFSHDFKEKEQKVVNFTDVPYDTFMMLLKHIYSDSLKIETKHIYDLLSLADRFNVVSFKKKCEHILAQCINVENVCQIFKYANTFNCERLKESCLLFTEENHNEVISSPGFEDLDKDEILKIIRVGKESKRRFKGRH</sequence>
<dbReference type="SMART" id="SM00225">
    <property type="entry name" value="BTB"/>
    <property type="match status" value="2"/>
</dbReference>
<feature type="compositionally biased region" description="Low complexity" evidence="3">
    <location>
        <begin position="556"/>
        <end position="582"/>
    </location>
</feature>
<dbReference type="Pfam" id="PF00415">
    <property type="entry name" value="RCC1"/>
    <property type="match status" value="6"/>
</dbReference>
<dbReference type="CDD" id="cd18186">
    <property type="entry name" value="BTB_POZ_ZBTB_KLHL-like"/>
    <property type="match status" value="1"/>
</dbReference>
<dbReference type="PROSITE" id="PS00626">
    <property type="entry name" value="RCC1_2"/>
    <property type="match status" value="2"/>
</dbReference>
<dbReference type="PANTHER" id="PTHR45622:SF70">
    <property type="entry name" value="SECRETION-REGULATING GUANINE NUCLEOTIDE EXCHANGE FACTOR"/>
    <property type="match status" value="1"/>
</dbReference>
<dbReference type="InterPro" id="IPR009091">
    <property type="entry name" value="RCC1/BLIP-II"/>
</dbReference>
<dbReference type="SUPFAM" id="SSF54695">
    <property type="entry name" value="POZ domain"/>
    <property type="match status" value="2"/>
</dbReference>
<dbReference type="Gene3D" id="3.30.710.10">
    <property type="entry name" value="Potassium Channel Kv1.1, Chain A"/>
    <property type="match status" value="2"/>
</dbReference>
<name>A0A077ZT59_STYLE</name>
<dbReference type="InterPro" id="IPR011333">
    <property type="entry name" value="SKP1/BTB/POZ_sf"/>
</dbReference>
<dbReference type="InParanoid" id="A0A077ZT59"/>
<dbReference type="Gene3D" id="2.130.10.30">
    <property type="entry name" value="Regulator of chromosome condensation 1/beta-lactamase-inhibitor protein II"/>
    <property type="match status" value="2"/>
</dbReference>
<feature type="compositionally biased region" description="Low complexity" evidence="3">
    <location>
        <begin position="875"/>
        <end position="888"/>
    </location>
</feature>
<feature type="compositionally biased region" description="Polar residues" evidence="3">
    <location>
        <begin position="429"/>
        <end position="440"/>
    </location>
</feature>
<reference evidence="5 6" key="1">
    <citation type="submission" date="2014-06" db="EMBL/GenBank/DDBJ databases">
        <authorList>
            <person name="Swart Estienne"/>
        </authorList>
    </citation>
    <scope>NUCLEOTIDE SEQUENCE [LARGE SCALE GENOMIC DNA]</scope>
    <source>
        <strain evidence="5 6">130c</strain>
    </source>
</reference>
<evidence type="ECO:0000313" key="6">
    <source>
        <dbReference type="Proteomes" id="UP000039865"/>
    </source>
</evidence>
<dbReference type="PROSITE" id="PS50012">
    <property type="entry name" value="RCC1_3"/>
    <property type="match status" value="6"/>
</dbReference>